<evidence type="ECO:0000256" key="2">
    <source>
        <dbReference type="ARBA" id="ARBA00022840"/>
    </source>
</evidence>
<feature type="region of interest" description="Disordered" evidence="3">
    <location>
        <begin position="1226"/>
        <end position="1245"/>
    </location>
</feature>
<feature type="compositionally biased region" description="Polar residues" evidence="3">
    <location>
        <begin position="437"/>
        <end position="450"/>
    </location>
</feature>
<feature type="compositionally biased region" description="Basic and acidic residues" evidence="3">
    <location>
        <begin position="1064"/>
        <end position="1078"/>
    </location>
</feature>
<feature type="compositionally biased region" description="Basic and acidic residues" evidence="3">
    <location>
        <begin position="96"/>
        <end position="130"/>
    </location>
</feature>
<feature type="region of interest" description="Disordered" evidence="3">
    <location>
        <begin position="593"/>
        <end position="627"/>
    </location>
</feature>
<dbReference type="GO" id="GO:0005524">
    <property type="term" value="F:ATP binding"/>
    <property type="evidence" value="ECO:0007669"/>
    <property type="project" value="UniProtKB-KW"/>
</dbReference>
<feature type="region of interest" description="Disordered" evidence="3">
    <location>
        <begin position="433"/>
        <end position="475"/>
    </location>
</feature>
<feature type="compositionally biased region" description="Acidic residues" evidence="3">
    <location>
        <begin position="1049"/>
        <end position="1063"/>
    </location>
</feature>
<feature type="region of interest" description="Disordered" evidence="3">
    <location>
        <begin position="25"/>
        <end position="130"/>
    </location>
</feature>
<dbReference type="GO" id="GO:0016301">
    <property type="term" value="F:kinase activity"/>
    <property type="evidence" value="ECO:0007669"/>
    <property type="project" value="InterPro"/>
</dbReference>
<feature type="compositionally biased region" description="Polar residues" evidence="3">
    <location>
        <begin position="1227"/>
        <end position="1241"/>
    </location>
</feature>
<dbReference type="Proteomes" id="UP000011137">
    <property type="component" value="Segment"/>
</dbReference>
<dbReference type="KEGG" id="vg:14477356"/>
<accession>L7TGZ4</accession>
<protein>
    <submittedName>
        <fullName evidence="6">Zeta toxin</fullName>
    </submittedName>
</protein>
<dbReference type="InterPro" id="IPR003540">
    <property type="entry name" value="ADP-ribosyltransferase"/>
</dbReference>
<evidence type="ECO:0000256" key="1">
    <source>
        <dbReference type="ARBA" id="ARBA00022741"/>
    </source>
</evidence>
<dbReference type="GeneID" id="14477356"/>
<organism evidence="6 7">
    <name type="scientific">Haloarcula vallismortis tailed virus 1</name>
    <dbReference type="NCBI Taxonomy" id="1262528"/>
    <lineage>
        <taxon>Viruses</taxon>
        <taxon>Duplodnaviria</taxon>
        <taxon>Heunggongvirae</taxon>
        <taxon>Uroviricota</taxon>
        <taxon>Caudoviricetes</taxon>
        <taxon>Thumleimavirales</taxon>
        <taxon>Druskaviridae</taxon>
        <taxon>Tredecimvirus</taxon>
        <taxon>Tredecimvirus thailandense</taxon>
        <taxon>Tredecimvirus HVTV1</taxon>
    </lineage>
</organism>
<name>L7TGZ4_9CAUD</name>
<feature type="domain" description="ADP ribosyltransferase" evidence="4">
    <location>
        <begin position="1148"/>
        <end position="1299"/>
    </location>
</feature>
<feature type="compositionally biased region" description="Acidic residues" evidence="3">
    <location>
        <begin position="599"/>
        <end position="627"/>
    </location>
</feature>
<dbReference type="GO" id="GO:0005576">
    <property type="term" value="C:extracellular region"/>
    <property type="evidence" value="ECO:0007669"/>
    <property type="project" value="InterPro"/>
</dbReference>
<dbReference type="SUPFAM" id="SSF56399">
    <property type="entry name" value="ADP-ribosylation"/>
    <property type="match status" value="1"/>
</dbReference>
<reference evidence="6 7" key="1">
    <citation type="journal article" date="2013" name="J. Virol.">
        <title>Insights into head-tailed viruses infecting extremely halophilic archaea.</title>
        <authorList>
            <person name="Pietila M.K."/>
            <person name="Laurinmaki P."/>
            <person name="Russell D.A."/>
            <person name="Ko C.C."/>
            <person name="Jacobs-Sera D."/>
            <person name="Butcher S.J."/>
            <person name="Bamford D.H."/>
            <person name="Hendrix R.W."/>
        </authorList>
    </citation>
    <scope>NUCLEOTIDE SEQUENCE [LARGE SCALE GENOMIC DNA]</scope>
</reference>
<feature type="region of interest" description="Disordered" evidence="3">
    <location>
        <begin position="369"/>
        <end position="410"/>
    </location>
</feature>
<proteinExistence type="predicted"/>
<dbReference type="SUPFAM" id="SSF52540">
    <property type="entry name" value="P-loop containing nucleoside triphosphate hydrolases"/>
    <property type="match status" value="1"/>
</dbReference>
<gene>
    <name evidence="6" type="primary">115</name>
    <name evidence="6" type="ORF">HVTV1_115</name>
</gene>
<dbReference type="Pfam" id="PF03496">
    <property type="entry name" value="ADPrib_exo_Tox"/>
    <property type="match status" value="1"/>
</dbReference>
<evidence type="ECO:0000256" key="3">
    <source>
        <dbReference type="SAM" id="MobiDB-lite"/>
    </source>
</evidence>
<sequence length="1313" mass="146310">MKQQIFKEMLARRAAAIAKDRVYVDSPDEAPEGVQVQQGDRGGLWYPSEQAEGTGTDQDGDGEPETPEPVQWDRPEPDELDEYVDKVQSSDWWSNGHEEFKKSWEEGKNTENEHTNEDGEYDPERAEKHQEWAEDLLNEDARVDPDSDEDPVGVILLGPPGAGKGWWQEQVEEGAYGDSFDREFTHISSDATKEPIPEYDGENASYVHDEASHIAKNNLAPEAIDRNHNVVVDKVATSPESTKRMIENMEEQGYDIRASFVDVPSEKSAYNVVQRYHDEGRFTPLDYTVGARDDSWESFQEITEDIPEEKVGVFNNDVEWGNPPEPEEVGEDLFKQFMRRLAQKNGYTLLTTFTEVRRFMCAGDEALRDGRRSTRTSAAGRERRGDSGVDGRELLVRSGGGDGTGRRVTRDDLVDAAQSILKDIDGEDFRKEWVSDPTEQAPNRWTNTATGEHRYQETKPDTGAGLTDEEDSGGAVGDQELRRAIEQLENPSREDVQEYFGLDEVNWSVYEDEGVDSFDLSTAVSMTLAEYDTMEEFNSAVESGEFDVELQDNYSLYSDPDDLAQLEGEIAQNIRDDAAQMHVEELVTENADAVRSVTDEPDIPQGEEDEETTEDEGGEDGGGYEDEYESFDLHNVEFSEVSEDDYLVIDGRRGREKIKVQSVEESDEGKVIISGVTPDGRSSGVVSDREGSQILGQLQDGEAYKSGVERGVQETIEQYDDTIQEVKDNFTNSDIRDGLEEFDAGRQGSFKRLSSSAAMSLRSTISDAVGDKEAVDELWARMNEMKQSSTGSQREYVDALAKETFGIEDADTWGDADPDDYDFSEADKEAMAVAAAASQRVLEQAGDNKIHRGVREGGSAQLAKAWLEDPMATDFEINENATANYSSLEDVARGYGDITVDKDVTEGAVLNANDMIRGMYRSSAAADEAEVWAPGSEQSVSSWDVSIGSERVEGEYERMYLGDYQGPIEEIEDEKFLRRMGKQIEHLQKSEDIDSLSDEAKKNLQKFGERMDDVLSDYDFDEVVDDLMEKNDSGSVIDLTSEAGWLDELRDEESDDDDSDDDMDKFVKAAESVLKDWVSDPTEQAPNRWTHTETGEHRYQETKPGSSEDGGESTEDNGPGEADDGTDIDSVDDLPTTEKIDMEISLDNETQVSDISDYRAGSFSFVNEALRGSREVNDEASRIIESVSDAIDEAGDFEEATVYRGLEATPELADKFEEGETVRLGGFQSTSHDPSTASNFARTPDWDDERKDIIMEIDTTRGFPTYSSDELGEGIEADEVILGHNWSYRIEGVSEVGGKMKVNMSLVGGGNDE</sequence>
<evidence type="ECO:0000313" key="7">
    <source>
        <dbReference type="Proteomes" id="UP000011137"/>
    </source>
</evidence>
<dbReference type="InterPro" id="IPR027417">
    <property type="entry name" value="P-loop_NTPase"/>
</dbReference>
<feature type="compositionally biased region" description="Basic and acidic residues" evidence="3">
    <location>
        <begin position="1090"/>
        <end position="1101"/>
    </location>
</feature>
<evidence type="ECO:0000259" key="4">
    <source>
        <dbReference type="Pfam" id="PF03496"/>
    </source>
</evidence>
<feature type="compositionally biased region" description="Basic and acidic residues" evidence="3">
    <location>
        <begin position="451"/>
        <end position="460"/>
    </location>
</feature>
<evidence type="ECO:0000259" key="5">
    <source>
        <dbReference type="Pfam" id="PF06414"/>
    </source>
</evidence>
<feature type="domain" description="Zeta toxin" evidence="5">
    <location>
        <begin position="145"/>
        <end position="317"/>
    </location>
</feature>
<keyword evidence="7" id="KW-1185">Reference proteome</keyword>
<feature type="compositionally biased region" description="Acidic residues" evidence="3">
    <location>
        <begin position="1121"/>
        <end position="1132"/>
    </location>
</feature>
<dbReference type="PROSITE" id="PS51996">
    <property type="entry name" value="TR_MART"/>
    <property type="match status" value="1"/>
</dbReference>
<keyword evidence="2" id="KW-0067">ATP-binding</keyword>
<feature type="compositionally biased region" description="Basic and acidic residues" evidence="3">
    <location>
        <begin position="380"/>
        <end position="395"/>
    </location>
</feature>
<dbReference type="Pfam" id="PF06414">
    <property type="entry name" value="Zeta_toxin"/>
    <property type="match status" value="1"/>
</dbReference>
<dbReference type="Gene3D" id="3.40.50.300">
    <property type="entry name" value="P-loop containing nucleotide triphosphate hydrolases"/>
    <property type="match status" value="1"/>
</dbReference>
<evidence type="ECO:0000313" key="6">
    <source>
        <dbReference type="EMBL" id="AGC34484.1"/>
    </source>
</evidence>
<feature type="region of interest" description="Disordered" evidence="3">
    <location>
        <begin position="1039"/>
        <end position="1148"/>
    </location>
</feature>
<dbReference type="RefSeq" id="YP_007379020.1">
    <property type="nucleotide sequence ID" value="NC_020158.1"/>
</dbReference>
<dbReference type="Gene3D" id="3.90.176.10">
    <property type="entry name" value="Toxin ADP-ribosyltransferase, Chain A, domain 1"/>
    <property type="match status" value="1"/>
</dbReference>
<dbReference type="EMBL" id="KC117377">
    <property type="protein sequence ID" value="AGC34484.1"/>
    <property type="molecule type" value="Genomic_DNA"/>
</dbReference>
<dbReference type="InterPro" id="IPR010488">
    <property type="entry name" value="Zeta_toxin_domain"/>
</dbReference>
<keyword evidence="1" id="KW-0547">Nucleotide-binding</keyword>